<gene>
    <name evidence="1" type="ORF">QFC20_003602</name>
</gene>
<dbReference type="EMBL" id="JASBWS010000034">
    <property type="protein sequence ID" value="KAJ9108033.1"/>
    <property type="molecule type" value="Genomic_DNA"/>
</dbReference>
<evidence type="ECO:0000313" key="2">
    <source>
        <dbReference type="Proteomes" id="UP001230649"/>
    </source>
</evidence>
<proteinExistence type="predicted"/>
<name>A0ACC2W9D3_9TREE</name>
<evidence type="ECO:0000313" key="1">
    <source>
        <dbReference type="EMBL" id="KAJ9108033.1"/>
    </source>
</evidence>
<accession>A0ACC2W9D3</accession>
<keyword evidence="2" id="KW-1185">Reference proteome</keyword>
<reference evidence="1" key="1">
    <citation type="submission" date="2023-04" db="EMBL/GenBank/DDBJ databases">
        <title>Draft Genome sequencing of Naganishia species isolated from polar environments using Oxford Nanopore Technology.</title>
        <authorList>
            <person name="Leo P."/>
            <person name="Venkateswaran K."/>
        </authorList>
    </citation>
    <scope>NUCLEOTIDE SEQUENCE</scope>
    <source>
        <strain evidence="1">MNA-CCFEE 5262</strain>
    </source>
</reference>
<dbReference type="Proteomes" id="UP001230649">
    <property type="component" value="Unassembled WGS sequence"/>
</dbReference>
<comment type="caution">
    <text evidence="1">The sequence shown here is derived from an EMBL/GenBank/DDBJ whole genome shotgun (WGS) entry which is preliminary data.</text>
</comment>
<sequence length="592" mass="61553">MRSANALTCLATLGAISSVSAGPFSWLHIRDDASTVTTTESTSTEATPEVDASLTVDGKNASVAELFKYLNGTSSFNATSWLNSTANATHSITFDADADAEAEEEIELELTYLDGEAVLSFVNGTQLCKGEASCREIVGEELGLTAEEIADSEECAEELEEEEEEEDCDEEYEEDDEDEEDEDCEDDEWSEDSTSSTQAPAASSPVANNWNVDTPSTTSGSAASTRSNVYHVAAATGGATGSDSVPTSTATSYMYVTSGAPAGATGTPFPSASGVSDNQDGDDSTVTVTQYVTITVDRFIVSVSGAPEAATTILSTSAPAATTPSNGNNVGNQYNAGNGNGSGASAVAGATSTGASSAVPTGSYDSPDSADTPDTPDSEDSADNGYGNIEDCEEDEIPEDDEDEEWECEEEEIDGDDETADFSEYYNVTECQSILALNTTDVNATFAELTAWCANATASAVPSYSETPVVEATPAVTDSTTETATWTSDATATESATSTTEWSAEPTSTESVSEGSSPSEFTSASTESGEAVTSYVDVYATEYVQPSASVSSTAADATETSAETTDSEPLSKRLTNGFRRVRRSHVGRNAFV</sequence>
<organism evidence="1 2">
    <name type="scientific">Naganishia adeliensis</name>
    <dbReference type="NCBI Taxonomy" id="92952"/>
    <lineage>
        <taxon>Eukaryota</taxon>
        <taxon>Fungi</taxon>
        <taxon>Dikarya</taxon>
        <taxon>Basidiomycota</taxon>
        <taxon>Agaricomycotina</taxon>
        <taxon>Tremellomycetes</taxon>
        <taxon>Filobasidiales</taxon>
        <taxon>Filobasidiaceae</taxon>
        <taxon>Naganishia</taxon>
    </lineage>
</organism>
<protein>
    <submittedName>
        <fullName evidence="1">Uncharacterized protein</fullName>
    </submittedName>
</protein>